<dbReference type="RefSeq" id="WP_013178140.1">
    <property type="nucleotide sequence ID" value="NC_014221.1"/>
</dbReference>
<dbReference type="HOGENOM" id="CLU_753997_0_0_0"/>
<dbReference type="Pfam" id="PF01266">
    <property type="entry name" value="DAO"/>
    <property type="match status" value="1"/>
</dbReference>
<dbReference type="eggNOG" id="COG0665">
    <property type="taxonomic scope" value="Bacteria"/>
</dbReference>
<proteinExistence type="predicted"/>
<reference evidence="3" key="1">
    <citation type="submission" date="2010-05" db="EMBL/GenBank/DDBJ databases">
        <title>The complete genome of Truepera radiovictris DSM 17093.</title>
        <authorList>
            <consortium name="US DOE Joint Genome Institute (JGI-PGF)"/>
            <person name="Lucas S."/>
            <person name="Copeland A."/>
            <person name="Lapidus A."/>
            <person name="Glavina del Rio T."/>
            <person name="Dalin E."/>
            <person name="Tice H."/>
            <person name="Bruce D."/>
            <person name="Goodwin L."/>
            <person name="Pitluck S."/>
            <person name="Kyrpides N."/>
            <person name="Mavromatis K."/>
            <person name="Ovchinnikova G."/>
            <person name="Munk A.C."/>
            <person name="Detter J.C."/>
            <person name="Han C."/>
            <person name="Tapia R."/>
            <person name="Land M."/>
            <person name="Hauser L."/>
            <person name="Markowitz V."/>
            <person name="Cheng J.-F."/>
            <person name="Hugenholtz P."/>
            <person name="Woyke T."/>
            <person name="Wu D."/>
            <person name="Tindall B."/>
            <person name="Pomrenke H.G."/>
            <person name="Brambilla E."/>
            <person name="Klenk H.-P."/>
            <person name="Eisen J.A."/>
        </authorList>
    </citation>
    <scope>NUCLEOTIDE SEQUENCE [LARGE SCALE GENOMIC DNA]</scope>
    <source>
        <strain evidence="3">DSM 17093 / CIP 108686 / LMG 22925 / RQ-24</strain>
    </source>
</reference>
<gene>
    <name evidence="2" type="ordered locus">Trad_1654</name>
</gene>
<dbReference type="InterPro" id="IPR006076">
    <property type="entry name" value="FAD-dep_OxRdtase"/>
</dbReference>
<organism evidence="2 3">
    <name type="scientific">Truepera radiovictrix (strain DSM 17093 / CIP 108686 / LMG 22925 / RQ-24)</name>
    <dbReference type="NCBI Taxonomy" id="649638"/>
    <lineage>
        <taxon>Bacteria</taxon>
        <taxon>Thermotogati</taxon>
        <taxon>Deinococcota</taxon>
        <taxon>Deinococci</taxon>
        <taxon>Trueperales</taxon>
        <taxon>Trueperaceae</taxon>
        <taxon>Truepera</taxon>
    </lineage>
</organism>
<keyword evidence="3" id="KW-1185">Reference proteome</keyword>
<dbReference type="Gene3D" id="3.30.9.10">
    <property type="entry name" value="D-Amino Acid Oxidase, subunit A, domain 2"/>
    <property type="match status" value="1"/>
</dbReference>
<dbReference type="Proteomes" id="UP000000379">
    <property type="component" value="Chromosome"/>
</dbReference>
<evidence type="ECO:0000259" key="1">
    <source>
        <dbReference type="Pfam" id="PF01266"/>
    </source>
</evidence>
<feature type="domain" description="FAD dependent oxidoreductase" evidence="1">
    <location>
        <begin position="31"/>
        <end position="358"/>
    </location>
</feature>
<dbReference type="OrthoDB" id="9806452at2"/>
<sequence length="370" mass="39798">METSAHPNQPLWDDHPWTPLPPLEGEVTAEVCVVGLGGSGLSCLLTLLEHGVSAVGLDALAVGGGAAGRNGGFLLAGLAPFYHDAVARFGRERAKALYTLTLTELDHIEALTPELVHRPGSLRIALSPEEEHDCERQYAAMRADALPVARYRGPEGRGLLFSTDGVVNPLARCRALARRAQAQGAALFERSPALGLSGTLVRTPKGRVRCNGVVVAIDGRLERLLPELAGTVRTARLQMLATAPTHEVHFPRPVYARWGYEYWQQRPDGRVALGGFRDAGGEAEWEPSPTVQARLERFLREQLGVRAPITHRWAAPVGYTTSGLPVLREVRPRVWAIGGYSGTGNVIGALLGRLAARLALAQPAPEAALF</sequence>
<protein>
    <submittedName>
        <fullName evidence="2">FAD dependent oxidoreductase</fullName>
    </submittedName>
</protein>
<evidence type="ECO:0000313" key="2">
    <source>
        <dbReference type="EMBL" id="ADI14772.1"/>
    </source>
</evidence>
<reference evidence="2 3" key="2">
    <citation type="journal article" date="2011" name="Stand. Genomic Sci.">
        <title>Complete genome sequence of Truepera radiovictrix type strain (RQ-24).</title>
        <authorList>
            <person name="Ivanova N."/>
            <person name="Rohde C."/>
            <person name="Munk C."/>
            <person name="Nolan M."/>
            <person name="Lucas S."/>
            <person name="Del Rio T.G."/>
            <person name="Tice H."/>
            <person name="Deshpande S."/>
            <person name="Cheng J.F."/>
            <person name="Tapia R."/>
            <person name="Han C."/>
            <person name="Goodwin L."/>
            <person name="Pitluck S."/>
            <person name="Liolios K."/>
            <person name="Mavromatis K."/>
            <person name="Mikhailova N."/>
            <person name="Pati A."/>
            <person name="Chen A."/>
            <person name="Palaniappan K."/>
            <person name="Land M."/>
            <person name="Hauser L."/>
            <person name="Chang Y.J."/>
            <person name="Jeffries C.D."/>
            <person name="Brambilla E."/>
            <person name="Rohde M."/>
            <person name="Goker M."/>
            <person name="Tindall B.J."/>
            <person name="Woyke T."/>
            <person name="Bristow J."/>
            <person name="Eisen J.A."/>
            <person name="Markowitz V."/>
            <person name="Hugenholtz P."/>
            <person name="Kyrpides N.C."/>
            <person name="Klenk H.P."/>
            <person name="Lapidus A."/>
        </authorList>
    </citation>
    <scope>NUCLEOTIDE SEQUENCE [LARGE SCALE GENOMIC DNA]</scope>
    <source>
        <strain evidence="3">DSM 17093 / CIP 108686 / LMG 22925 / RQ-24</strain>
    </source>
</reference>
<dbReference type="GO" id="GO:0005737">
    <property type="term" value="C:cytoplasm"/>
    <property type="evidence" value="ECO:0007669"/>
    <property type="project" value="TreeGrafter"/>
</dbReference>
<dbReference type="InterPro" id="IPR036188">
    <property type="entry name" value="FAD/NAD-bd_sf"/>
</dbReference>
<accession>D7CYD3</accession>
<dbReference type="STRING" id="649638.Trad_1654"/>
<dbReference type="PANTHER" id="PTHR13847:SF281">
    <property type="entry name" value="FAD DEPENDENT OXIDOREDUCTASE DOMAIN-CONTAINING PROTEIN"/>
    <property type="match status" value="1"/>
</dbReference>
<name>D7CYD3_TRURR</name>
<dbReference type="Gene3D" id="3.50.50.60">
    <property type="entry name" value="FAD/NAD(P)-binding domain"/>
    <property type="match status" value="1"/>
</dbReference>
<dbReference type="KEGG" id="tra:Trad_1654"/>
<evidence type="ECO:0000313" key="3">
    <source>
        <dbReference type="Proteomes" id="UP000000379"/>
    </source>
</evidence>
<dbReference type="EMBL" id="CP002049">
    <property type="protein sequence ID" value="ADI14772.1"/>
    <property type="molecule type" value="Genomic_DNA"/>
</dbReference>
<dbReference type="SUPFAM" id="SSF51971">
    <property type="entry name" value="Nucleotide-binding domain"/>
    <property type="match status" value="1"/>
</dbReference>
<dbReference type="AlphaFoldDB" id="D7CYD3"/>
<dbReference type="PANTHER" id="PTHR13847">
    <property type="entry name" value="SARCOSINE DEHYDROGENASE-RELATED"/>
    <property type="match status" value="1"/>
</dbReference>